<dbReference type="PROSITE" id="PS51257">
    <property type="entry name" value="PROKAR_LIPOPROTEIN"/>
    <property type="match status" value="1"/>
</dbReference>
<dbReference type="AlphaFoldDB" id="A0AAN9AU46"/>
<keyword evidence="3" id="KW-1185">Reference proteome</keyword>
<sequence>MISKALFVAALLLVDVSLTTAHGSSSGSSCSESVIPIPWPISSGGGSSGSSGGGANAALLAAAVAAAAAAAAAPAQAGFALNGFAGQNPGFAGQNAGFGGQPGGFAGQNAGFAGPVGK</sequence>
<feature type="signal peptide" evidence="1">
    <location>
        <begin position="1"/>
        <end position="21"/>
    </location>
</feature>
<evidence type="ECO:0000313" key="2">
    <source>
        <dbReference type="EMBL" id="KAK7093313.1"/>
    </source>
</evidence>
<keyword evidence="1" id="KW-0732">Signal</keyword>
<protein>
    <submittedName>
        <fullName evidence="2">Uncharacterized protein</fullName>
    </submittedName>
</protein>
<feature type="chain" id="PRO_5043010399" evidence="1">
    <location>
        <begin position="22"/>
        <end position="118"/>
    </location>
</feature>
<dbReference type="Proteomes" id="UP001374579">
    <property type="component" value="Unassembled WGS sequence"/>
</dbReference>
<name>A0AAN9AU46_9CAEN</name>
<proteinExistence type="predicted"/>
<organism evidence="2 3">
    <name type="scientific">Littorina saxatilis</name>
    <dbReference type="NCBI Taxonomy" id="31220"/>
    <lineage>
        <taxon>Eukaryota</taxon>
        <taxon>Metazoa</taxon>
        <taxon>Spiralia</taxon>
        <taxon>Lophotrochozoa</taxon>
        <taxon>Mollusca</taxon>
        <taxon>Gastropoda</taxon>
        <taxon>Caenogastropoda</taxon>
        <taxon>Littorinimorpha</taxon>
        <taxon>Littorinoidea</taxon>
        <taxon>Littorinidae</taxon>
        <taxon>Littorina</taxon>
    </lineage>
</organism>
<dbReference type="EMBL" id="JBAMIC010000019">
    <property type="protein sequence ID" value="KAK7093313.1"/>
    <property type="molecule type" value="Genomic_DNA"/>
</dbReference>
<evidence type="ECO:0000256" key="1">
    <source>
        <dbReference type="SAM" id="SignalP"/>
    </source>
</evidence>
<reference evidence="2 3" key="1">
    <citation type="submission" date="2024-02" db="EMBL/GenBank/DDBJ databases">
        <title>Chromosome-scale genome assembly of the rough periwinkle Littorina saxatilis.</title>
        <authorList>
            <person name="De Jode A."/>
            <person name="Faria R."/>
            <person name="Formenti G."/>
            <person name="Sims Y."/>
            <person name="Smith T.P."/>
            <person name="Tracey A."/>
            <person name="Wood J.M.D."/>
            <person name="Zagrodzka Z.B."/>
            <person name="Johannesson K."/>
            <person name="Butlin R.K."/>
            <person name="Leder E.H."/>
        </authorList>
    </citation>
    <scope>NUCLEOTIDE SEQUENCE [LARGE SCALE GENOMIC DNA]</scope>
    <source>
        <strain evidence="2">Snail1</strain>
        <tissue evidence="2">Muscle</tissue>
    </source>
</reference>
<comment type="caution">
    <text evidence="2">The sequence shown here is derived from an EMBL/GenBank/DDBJ whole genome shotgun (WGS) entry which is preliminary data.</text>
</comment>
<accession>A0AAN9AU46</accession>
<gene>
    <name evidence="2" type="ORF">V1264_007091</name>
</gene>
<evidence type="ECO:0000313" key="3">
    <source>
        <dbReference type="Proteomes" id="UP001374579"/>
    </source>
</evidence>